<name>A0A843VZY6_COLES</name>
<organism evidence="2 3">
    <name type="scientific">Colocasia esculenta</name>
    <name type="common">Wild taro</name>
    <name type="synonym">Arum esculentum</name>
    <dbReference type="NCBI Taxonomy" id="4460"/>
    <lineage>
        <taxon>Eukaryota</taxon>
        <taxon>Viridiplantae</taxon>
        <taxon>Streptophyta</taxon>
        <taxon>Embryophyta</taxon>
        <taxon>Tracheophyta</taxon>
        <taxon>Spermatophyta</taxon>
        <taxon>Magnoliopsida</taxon>
        <taxon>Liliopsida</taxon>
        <taxon>Araceae</taxon>
        <taxon>Aroideae</taxon>
        <taxon>Colocasieae</taxon>
        <taxon>Colocasia</taxon>
    </lineage>
</organism>
<evidence type="ECO:0000256" key="1">
    <source>
        <dbReference type="SAM" id="MobiDB-lite"/>
    </source>
</evidence>
<sequence length="94" mass="9921">MTAWGVATVSDSGCYRLPGTSILVRLRGSVRGDERTQVTNSGVEGKTVVRTVASSRLQSSLGWSGTPRMARVLPGAGETSQQRPGASWAEETGR</sequence>
<proteinExistence type="predicted"/>
<evidence type="ECO:0000313" key="3">
    <source>
        <dbReference type="Proteomes" id="UP000652761"/>
    </source>
</evidence>
<accession>A0A843VZY6</accession>
<reference evidence="2" key="1">
    <citation type="submission" date="2017-07" db="EMBL/GenBank/DDBJ databases">
        <title>Taro Niue Genome Assembly and Annotation.</title>
        <authorList>
            <person name="Atibalentja N."/>
            <person name="Keating K."/>
            <person name="Fields C.J."/>
        </authorList>
    </citation>
    <scope>NUCLEOTIDE SEQUENCE</scope>
    <source>
        <strain evidence="2">Niue_2</strain>
        <tissue evidence="2">Leaf</tissue>
    </source>
</reference>
<keyword evidence="3" id="KW-1185">Reference proteome</keyword>
<protein>
    <submittedName>
        <fullName evidence="2">Uncharacterized protein</fullName>
    </submittedName>
</protein>
<comment type="caution">
    <text evidence="2">The sequence shown here is derived from an EMBL/GenBank/DDBJ whole genome shotgun (WGS) entry which is preliminary data.</text>
</comment>
<dbReference type="AlphaFoldDB" id="A0A843VZY6"/>
<evidence type="ECO:0000313" key="2">
    <source>
        <dbReference type="EMBL" id="MQM00627.1"/>
    </source>
</evidence>
<gene>
    <name evidence="2" type="ORF">Taro_033360</name>
</gene>
<dbReference type="Proteomes" id="UP000652761">
    <property type="component" value="Unassembled WGS sequence"/>
</dbReference>
<dbReference type="EMBL" id="NMUH01002542">
    <property type="protein sequence ID" value="MQM00627.1"/>
    <property type="molecule type" value="Genomic_DNA"/>
</dbReference>
<feature type="region of interest" description="Disordered" evidence="1">
    <location>
        <begin position="75"/>
        <end position="94"/>
    </location>
</feature>